<evidence type="ECO:0000313" key="2">
    <source>
        <dbReference type="Proteomes" id="UP001148662"/>
    </source>
</evidence>
<dbReference type="Proteomes" id="UP001148662">
    <property type="component" value="Unassembled WGS sequence"/>
</dbReference>
<reference evidence="1" key="1">
    <citation type="submission" date="2022-07" db="EMBL/GenBank/DDBJ databases">
        <title>Genome Sequence of Phlebia brevispora.</title>
        <authorList>
            <person name="Buettner E."/>
        </authorList>
    </citation>
    <scope>NUCLEOTIDE SEQUENCE</scope>
    <source>
        <strain evidence="1">MPL23</strain>
    </source>
</reference>
<accession>A0ACC1T7J3</accession>
<sequence>MGPRVWFITGTSSGFGRSTAEYALAQGDIVVATLRKPEVLDDLKAQYSADKLLVVKLDVSKPQEVRNAFQKAKDAFGRLDIVFNNAGYGVLAEVEGSADDTVRKMFEVDFWGAANVNREAVEFFRSVNSPVGGRLIITSSVVGVRPQPLIGYYTAAKHALEGLTQALAIELDPEWNIKITMIEPGGFMTRGINNVAICPPHPAYTKLTLPTVGTRKLLTDEHLKLPNDLDKGVEKIYELSKLENPPLRLPLGKDSIGAIKAQIEEIASEVEKYESWSNELAVTEAKN</sequence>
<proteinExistence type="predicted"/>
<keyword evidence="2" id="KW-1185">Reference proteome</keyword>
<name>A0ACC1T7J3_9APHY</name>
<protein>
    <submittedName>
        <fullName evidence="1">Uncharacterized protein</fullName>
    </submittedName>
</protein>
<dbReference type="EMBL" id="JANHOG010000382">
    <property type="protein sequence ID" value="KAJ3554936.1"/>
    <property type="molecule type" value="Genomic_DNA"/>
</dbReference>
<evidence type="ECO:0000313" key="1">
    <source>
        <dbReference type="EMBL" id="KAJ3554936.1"/>
    </source>
</evidence>
<gene>
    <name evidence="1" type="ORF">NM688_g2847</name>
</gene>
<comment type="caution">
    <text evidence="1">The sequence shown here is derived from an EMBL/GenBank/DDBJ whole genome shotgun (WGS) entry which is preliminary data.</text>
</comment>
<organism evidence="1 2">
    <name type="scientific">Phlebia brevispora</name>
    <dbReference type="NCBI Taxonomy" id="194682"/>
    <lineage>
        <taxon>Eukaryota</taxon>
        <taxon>Fungi</taxon>
        <taxon>Dikarya</taxon>
        <taxon>Basidiomycota</taxon>
        <taxon>Agaricomycotina</taxon>
        <taxon>Agaricomycetes</taxon>
        <taxon>Polyporales</taxon>
        <taxon>Meruliaceae</taxon>
        <taxon>Phlebia</taxon>
    </lineage>
</organism>